<dbReference type="Pfam" id="PF13487">
    <property type="entry name" value="HD_5"/>
    <property type="match status" value="1"/>
</dbReference>
<evidence type="ECO:0000256" key="1">
    <source>
        <dbReference type="PROSITE-ProRule" id="PRU00169"/>
    </source>
</evidence>
<dbReference type="InterPro" id="IPR011006">
    <property type="entry name" value="CheY-like_superfamily"/>
</dbReference>
<evidence type="ECO:0000313" key="4">
    <source>
        <dbReference type="EMBL" id="SCY57643.1"/>
    </source>
</evidence>
<dbReference type="PROSITE" id="PS50110">
    <property type="entry name" value="RESPONSE_REGULATORY"/>
    <property type="match status" value="1"/>
</dbReference>
<name>A0A1G5H1D0_9BACT</name>
<feature type="domain" description="Response regulatory" evidence="2">
    <location>
        <begin position="6"/>
        <end position="133"/>
    </location>
</feature>
<proteinExistence type="predicted"/>
<dbReference type="Proteomes" id="UP000198870">
    <property type="component" value="Unassembled WGS sequence"/>
</dbReference>
<dbReference type="OrthoDB" id="9764337at2"/>
<keyword evidence="1" id="KW-0597">Phosphoprotein</keyword>
<dbReference type="PROSITE" id="PS51832">
    <property type="entry name" value="HD_GYP"/>
    <property type="match status" value="1"/>
</dbReference>
<dbReference type="CDD" id="cd00077">
    <property type="entry name" value="HDc"/>
    <property type="match status" value="1"/>
</dbReference>
<gene>
    <name evidence="4" type="ORF">SAMN05216233_11259</name>
</gene>
<evidence type="ECO:0000313" key="5">
    <source>
        <dbReference type="Proteomes" id="UP000198870"/>
    </source>
</evidence>
<dbReference type="PANTHER" id="PTHR45228">
    <property type="entry name" value="CYCLIC DI-GMP PHOSPHODIESTERASE TM_0186-RELATED"/>
    <property type="match status" value="1"/>
</dbReference>
<dbReference type="AlphaFoldDB" id="A0A1G5H1D0"/>
<protein>
    <submittedName>
        <fullName evidence="4">Putative two-component system response regulator</fullName>
    </submittedName>
</protein>
<dbReference type="SUPFAM" id="SSF52172">
    <property type="entry name" value="CheY-like"/>
    <property type="match status" value="1"/>
</dbReference>
<dbReference type="GO" id="GO:0000160">
    <property type="term" value="P:phosphorelay signal transduction system"/>
    <property type="evidence" value="ECO:0007669"/>
    <property type="project" value="InterPro"/>
</dbReference>
<dbReference type="Gene3D" id="3.40.50.2300">
    <property type="match status" value="1"/>
</dbReference>
<accession>A0A1G5H1D0</accession>
<evidence type="ECO:0000259" key="2">
    <source>
        <dbReference type="PROSITE" id="PS50110"/>
    </source>
</evidence>
<dbReference type="STRING" id="419481.SAMN05216233_11259"/>
<dbReference type="SMART" id="SM00471">
    <property type="entry name" value="HDc"/>
    <property type="match status" value="1"/>
</dbReference>
<reference evidence="4 5" key="1">
    <citation type="submission" date="2016-10" db="EMBL/GenBank/DDBJ databases">
        <authorList>
            <person name="de Groot N.N."/>
        </authorList>
    </citation>
    <scope>NUCLEOTIDE SEQUENCE [LARGE SCALE GENOMIC DNA]</scope>
    <source>
        <strain evidence="4 5">AA1</strain>
    </source>
</reference>
<sequence length="321" mass="35312">MMEKKTVLIVEDTPENTQRLMGLLKDTCTTRIATSSDAALQLAASATPPDLILLDARAAGMEARNVKRKLNEAEATRNVPVLILKGPEAASEHQETESLRQLAAVRDVTLLAMGSLAETRNNESINHIRRTAHFIKTLARELMDTPGYKDTLTPDTIEMLFMAAPLHDLGKAGVSDSLLLKPGKLTDDEYEQIKKHTAYGRDALLSAGRHLDLWAPFLDIACDIAASHHERWDGTGYPDGLTGQEIPIPARLMALADVYDALVTYRSYKPAFSHEVAMEIINGGRGTQFAPEVVDAFLAAESTFREIVLEYTDFPDEQVAL</sequence>
<dbReference type="InterPro" id="IPR003607">
    <property type="entry name" value="HD/PDEase_dom"/>
</dbReference>
<feature type="domain" description="HD-GYP" evidence="3">
    <location>
        <begin position="102"/>
        <end position="313"/>
    </location>
</feature>
<dbReference type="EMBL" id="FMUX01000012">
    <property type="protein sequence ID" value="SCY57643.1"/>
    <property type="molecule type" value="Genomic_DNA"/>
</dbReference>
<dbReference type="InterPro" id="IPR001789">
    <property type="entry name" value="Sig_transdc_resp-reg_receiver"/>
</dbReference>
<dbReference type="Gene3D" id="1.10.3210.10">
    <property type="entry name" value="Hypothetical protein af1432"/>
    <property type="match status" value="1"/>
</dbReference>
<dbReference type="InterPro" id="IPR037522">
    <property type="entry name" value="HD_GYP_dom"/>
</dbReference>
<dbReference type="RefSeq" id="WP_092211924.1">
    <property type="nucleotide sequence ID" value="NZ_FMUX01000012.1"/>
</dbReference>
<dbReference type="InterPro" id="IPR052020">
    <property type="entry name" value="Cyclic_di-GMP/3'3'-cGAMP_PDE"/>
</dbReference>
<dbReference type="SUPFAM" id="SSF109604">
    <property type="entry name" value="HD-domain/PDEase-like"/>
    <property type="match status" value="1"/>
</dbReference>
<evidence type="ECO:0000259" key="3">
    <source>
        <dbReference type="PROSITE" id="PS51832"/>
    </source>
</evidence>
<keyword evidence="5" id="KW-1185">Reference proteome</keyword>
<feature type="modified residue" description="4-aspartylphosphate" evidence="1">
    <location>
        <position position="55"/>
    </location>
</feature>
<organism evidence="4 5">
    <name type="scientific">Desulfoluna spongiiphila</name>
    <dbReference type="NCBI Taxonomy" id="419481"/>
    <lineage>
        <taxon>Bacteria</taxon>
        <taxon>Pseudomonadati</taxon>
        <taxon>Thermodesulfobacteriota</taxon>
        <taxon>Desulfobacteria</taxon>
        <taxon>Desulfobacterales</taxon>
        <taxon>Desulfolunaceae</taxon>
        <taxon>Desulfoluna</taxon>
    </lineage>
</organism>
<dbReference type="PANTHER" id="PTHR45228:SF5">
    <property type="entry name" value="CYCLIC DI-GMP PHOSPHODIESTERASE VC_1348-RELATED"/>
    <property type="match status" value="1"/>
</dbReference>